<dbReference type="Gene3D" id="3.40.50.300">
    <property type="entry name" value="P-loop containing nucleotide triphosphate hydrolases"/>
    <property type="match status" value="1"/>
</dbReference>
<keyword evidence="1" id="KW-0547">Nucleotide-binding</keyword>
<evidence type="ECO:0000313" key="5">
    <source>
        <dbReference type="Proteomes" id="UP000444174"/>
    </source>
</evidence>
<dbReference type="EMBL" id="WIBF01000009">
    <property type="protein sequence ID" value="MQQ09565.1"/>
    <property type="molecule type" value="Genomic_DNA"/>
</dbReference>
<dbReference type="AlphaFoldDB" id="A0A843YIS7"/>
<keyword evidence="2" id="KW-0067">ATP-binding</keyword>
<feature type="domain" description="CobQ/CobB/MinD/ParA nucleotide binding" evidence="3">
    <location>
        <begin position="91"/>
        <end position="264"/>
    </location>
</feature>
<protein>
    <recommendedName>
        <fullName evidence="3">CobQ/CobB/MinD/ParA nucleotide binding domain-containing protein</fullName>
    </recommendedName>
</protein>
<proteinExistence type="predicted"/>
<keyword evidence="5" id="KW-1185">Reference proteome</keyword>
<evidence type="ECO:0000256" key="2">
    <source>
        <dbReference type="ARBA" id="ARBA00022840"/>
    </source>
</evidence>
<evidence type="ECO:0000259" key="3">
    <source>
        <dbReference type="Pfam" id="PF01656"/>
    </source>
</evidence>
<dbReference type="CDD" id="cd05387">
    <property type="entry name" value="BY-kinase"/>
    <property type="match status" value="1"/>
</dbReference>
<gene>
    <name evidence="4" type="ORF">GFB49_13940</name>
</gene>
<dbReference type="PANTHER" id="PTHR32309:SF31">
    <property type="entry name" value="CAPSULAR EXOPOLYSACCHARIDE FAMILY"/>
    <property type="match status" value="1"/>
</dbReference>
<dbReference type="RefSeq" id="WP_153216530.1">
    <property type="nucleotide sequence ID" value="NZ_WIBF01000009.1"/>
</dbReference>
<sequence>MERLQAAIEKARAQRNLSADQFIRPQGASAAVGRGPDMDEDWQALTPLTLNEKRLRQGRISPPQGGRDSAPFDLLRTRMLQQCKQNNWTRVAVVSPHAGCGKSTTTANLAFSLARQSELRSIVLDFDLRRTGLSRLLGHKAPMGIGEVLGEQAGFEDVGLRHGPNLAFGLSGETRVSTPSEMLQSNRTVSVLSRLETRYSPDLMLFDMPPLMSTDDNFGFLQNVDCALILVAAEETTMAQIDVAERQVAELTNVMGVVLNKCRYSSGAFGHAYDLY</sequence>
<organism evidence="4 5">
    <name type="scientific">Tritonibacter litoralis</name>
    <dbReference type="NCBI Taxonomy" id="2662264"/>
    <lineage>
        <taxon>Bacteria</taxon>
        <taxon>Pseudomonadati</taxon>
        <taxon>Pseudomonadota</taxon>
        <taxon>Alphaproteobacteria</taxon>
        <taxon>Rhodobacterales</taxon>
        <taxon>Paracoccaceae</taxon>
        <taxon>Tritonibacter</taxon>
    </lineage>
</organism>
<dbReference type="InterPro" id="IPR005702">
    <property type="entry name" value="Wzc-like_C"/>
</dbReference>
<name>A0A843YIS7_9RHOB</name>
<dbReference type="InterPro" id="IPR027417">
    <property type="entry name" value="P-loop_NTPase"/>
</dbReference>
<reference evidence="4 5" key="1">
    <citation type="submission" date="2019-10" db="EMBL/GenBank/DDBJ databases">
        <title>Epibacterium sp. nov., isolated from seawater.</title>
        <authorList>
            <person name="Zhang X."/>
            <person name="Li N."/>
        </authorList>
    </citation>
    <scope>NUCLEOTIDE SEQUENCE [LARGE SCALE GENOMIC DNA]</scope>
    <source>
        <strain evidence="4 5">SM1979</strain>
    </source>
</reference>
<dbReference type="PANTHER" id="PTHR32309">
    <property type="entry name" value="TYROSINE-PROTEIN KINASE"/>
    <property type="match status" value="1"/>
</dbReference>
<evidence type="ECO:0000313" key="4">
    <source>
        <dbReference type="EMBL" id="MQQ09565.1"/>
    </source>
</evidence>
<accession>A0A843YIS7</accession>
<evidence type="ECO:0000256" key="1">
    <source>
        <dbReference type="ARBA" id="ARBA00022741"/>
    </source>
</evidence>
<dbReference type="InterPro" id="IPR002586">
    <property type="entry name" value="CobQ/CobB/MinD/ParA_Nub-bd_dom"/>
</dbReference>
<dbReference type="InterPro" id="IPR050445">
    <property type="entry name" value="Bact_polysacc_biosynth/exp"/>
</dbReference>
<dbReference type="Proteomes" id="UP000444174">
    <property type="component" value="Unassembled WGS sequence"/>
</dbReference>
<dbReference type="Pfam" id="PF01656">
    <property type="entry name" value="CbiA"/>
    <property type="match status" value="1"/>
</dbReference>
<dbReference type="SUPFAM" id="SSF52540">
    <property type="entry name" value="P-loop containing nucleoside triphosphate hydrolases"/>
    <property type="match status" value="1"/>
</dbReference>
<comment type="caution">
    <text evidence="4">The sequence shown here is derived from an EMBL/GenBank/DDBJ whole genome shotgun (WGS) entry which is preliminary data.</text>
</comment>